<dbReference type="InterPro" id="IPR003439">
    <property type="entry name" value="ABC_transporter-like_ATP-bd"/>
</dbReference>
<evidence type="ECO:0000256" key="3">
    <source>
        <dbReference type="ARBA" id="ARBA00022840"/>
    </source>
</evidence>
<dbReference type="Pfam" id="PF12399">
    <property type="entry name" value="BCA_ABC_TP_C"/>
    <property type="match status" value="1"/>
</dbReference>
<evidence type="ECO:0000256" key="1">
    <source>
        <dbReference type="ARBA" id="ARBA00022448"/>
    </source>
</evidence>
<keyword evidence="6" id="KW-1185">Reference proteome</keyword>
<dbReference type="PANTHER" id="PTHR45772">
    <property type="entry name" value="CONSERVED COMPONENT OF ABC TRANSPORTER FOR NATURAL AMINO ACIDS-RELATED"/>
    <property type="match status" value="1"/>
</dbReference>
<evidence type="ECO:0000313" key="6">
    <source>
        <dbReference type="Proteomes" id="UP000315901"/>
    </source>
</evidence>
<keyword evidence="2" id="KW-0547">Nucleotide-binding</keyword>
<name>A0A501X4E6_9GAMM</name>
<dbReference type="RefSeq" id="WP_140587007.1">
    <property type="nucleotide sequence ID" value="NZ_VFRR01000002.1"/>
</dbReference>
<dbReference type="OrthoDB" id="9780942at2"/>
<dbReference type="Gene3D" id="3.40.50.300">
    <property type="entry name" value="P-loop containing nucleotide triphosphate hydrolases"/>
    <property type="match status" value="1"/>
</dbReference>
<comment type="caution">
    <text evidence="5">The sequence shown here is derived from an EMBL/GenBank/DDBJ whole genome shotgun (WGS) entry which is preliminary data.</text>
</comment>
<dbReference type="EMBL" id="VFRR01000002">
    <property type="protein sequence ID" value="TPE55344.1"/>
    <property type="molecule type" value="Genomic_DNA"/>
</dbReference>
<dbReference type="GO" id="GO:0005886">
    <property type="term" value="C:plasma membrane"/>
    <property type="evidence" value="ECO:0007669"/>
    <property type="project" value="TreeGrafter"/>
</dbReference>
<accession>A0A501X4E6</accession>
<dbReference type="InterPro" id="IPR051120">
    <property type="entry name" value="ABC_AA/LPS_Transport"/>
</dbReference>
<evidence type="ECO:0000256" key="2">
    <source>
        <dbReference type="ARBA" id="ARBA00022741"/>
    </source>
</evidence>
<dbReference type="SUPFAM" id="SSF52540">
    <property type="entry name" value="P-loop containing nucleoside triphosphate hydrolases"/>
    <property type="match status" value="1"/>
</dbReference>
<keyword evidence="3 5" id="KW-0067">ATP-binding</keyword>
<evidence type="ECO:0000313" key="5">
    <source>
        <dbReference type="EMBL" id="TPE55344.1"/>
    </source>
</evidence>
<sequence>MIKLDNICVQFGGVKALDNINAEFSQPISGIIGPNGAGKTTTMNSVSGFLDYQGTISWNGEVIDGLNPFKRTRWGLRRSFQKEQIADDLTVIDNLKALIDNLGIKGSQRKQDLEWAIESMGISALAYREAATLNTYERRLTDLARCILGNPKIVMLDEPCGGLQQDETERLGDLILKIPQLTRANTLVIDHDVDLIARICAETLVLDFGKPIAFGKTREVLANPKVKAAYLGVEEVA</sequence>
<dbReference type="GO" id="GO:0005524">
    <property type="term" value="F:ATP binding"/>
    <property type="evidence" value="ECO:0007669"/>
    <property type="project" value="UniProtKB-KW"/>
</dbReference>
<reference evidence="5 6" key="1">
    <citation type="submission" date="2019-06" db="EMBL/GenBank/DDBJ databases">
        <title>A novel bacterium of genus Marinomonas, isolated from coastal sand.</title>
        <authorList>
            <person name="Huang H."/>
            <person name="Mo K."/>
            <person name="Hu Y."/>
        </authorList>
    </citation>
    <scope>NUCLEOTIDE SEQUENCE [LARGE SCALE GENOMIC DNA]</scope>
    <source>
        <strain evidence="5 6">HB171799</strain>
    </source>
</reference>
<dbReference type="Proteomes" id="UP000315901">
    <property type="component" value="Unassembled WGS sequence"/>
</dbReference>
<dbReference type="AlphaFoldDB" id="A0A501X4E6"/>
<gene>
    <name evidence="5" type="ORF">FJM67_02020</name>
</gene>
<dbReference type="PROSITE" id="PS50893">
    <property type="entry name" value="ABC_TRANSPORTER_2"/>
    <property type="match status" value="1"/>
</dbReference>
<evidence type="ECO:0000259" key="4">
    <source>
        <dbReference type="PROSITE" id="PS50893"/>
    </source>
</evidence>
<keyword evidence="1" id="KW-0813">Transport</keyword>
<proteinExistence type="predicted"/>
<organism evidence="5 6">
    <name type="scientific">Maribrevibacterium harenarium</name>
    <dbReference type="NCBI Taxonomy" id="2589817"/>
    <lineage>
        <taxon>Bacteria</taxon>
        <taxon>Pseudomonadati</taxon>
        <taxon>Pseudomonadota</taxon>
        <taxon>Gammaproteobacteria</taxon>
        <taxon>Oceanospirillales</taxon>
        <taxon>Oceanospirillaceae</taxon>
        <taxon>Maribrevibacterium</taxon>
    </lineage>
</organism>
<dbReference type="InterPro" id="IPR032823">
    <property type="entry name" value="BCA_ABC_TP_C"/>
</dbReference>
<dbReference type="GO" id="GO:0016887">
    <property type="term" value="F:ATP hydrolysis activity"/>
    <property type="evidence" value="ECO:0007669"/>
    <property type="project" value="InterPro"/>
</dbReference>
<dbReference type="InterPro" id="IPR027417">
    <property type="entry name" value="P-loop_NTPase"/>
</dbReference>
<feature type="domain" description="ABC transporter" evidence="4">
    <location>
        <begin position="2"/>
        <end position="233"/>
    </location>
</feature>
<dbReference type="Pfam" id="PF00005">
    <property type="entry name" value="ABC_tran"/>
    <property type="match status" value="1"/>
</dbReference>
<protein>
    <submittedName>
        <fullName evidence="5">ABC transporter ATP-binding protein</fullName>
    </submittedName>
</protein>